<accession>A0A1I5WYP1</accession>
<dbReference type="Pfam" id="PF07885">
    <property type="entry name" value="Ion_trans_2"/>
    <property type="match status" value="1"/>
</dbReference>
<dbReference type="OrthoDB" id="2974133at2"/>
<name>A0A1I5WYP1_9RHOB</name>
<dbReference type="RefSeq" id="WP_143096306.1">
    <property type="nucleotide sequence ID" value="NZ_FOXA01000065.1"/>
</dbReference>
<dbReference type="InterPro" id="IPR013099">
    <property type="entry name" value="K_chnl_dom"/>
</dbReference>
<evidence type="ECO:0000259" key="2">
    <source>
        <dbReference type="Pfam" id="PF07885"/>
    </source>
</evidence>
<evidence type="ECO:0000256" key="1">
    <source>
        <dbReference type="SAM" id="Phobius"/>
    </source>
</evidence>
<keyword evidence="1" id="KW-1133">Transmembrane helix</keyword>
<dbReference type="STRING" id="441119.SAMN04488047_1651"/>
<evidence type="ECO:0000313" key="3">
    <source>
        <dbReference type="EMBL" id="SFQ24627.1"/>
    </source>
</evidence>
<protein>
    <submittedName>
        <fullName evidence="3">Ion channel</fullName>
    </submittedName>
</protein>
<proteinExistence type="predicted"/>
<organism evidence="3 4">
    <name type="scientific">Tranquillimonas alkanivorans</name>
    <dbReference type="NCBI Taxonomy" id="441119"/>
    <lineage>
        <taxon>Bacteria</taxon>
        <taxon>Pseudomonadati</taxon>
        <taxon>Pseudomonadota</taxon>
        <taxon>Alphaproteobacteria</taxon>
        <taxon>Rhodobacterales</taxon>
        <taxon>Roseobacteraceae</taxon>
        <taxon>Tranquillimonas</taxon>
    </lineage>
</organism>
<dbReference type="Proteomes" id="UP000199356">
    <property type="component" value="Unassembled WGS sequence"/>
</dbReference>
<keyword evidence="4" id="KW-1185">Reference proteome</keyword>
<dbReference type="EMBL" id="FOXA01000065">
    <property type="protein sequence ID" value="SFQ24627.1"/>
    <property type="molecule type" value="Genomic_DNA"/>
</dbReference>
<feature type="domain" description="Potassium channel" evidence="2">
    <location>
        <begin position="6"/>
        <end position="59"/>
    </location>
</feature>
<keyword evidence="1" id="KW-0812">Transmembrane</keyword>
<dbReference type="AlphaFoldDB" id="A0A1I5WYP1"/>
<feature type="transmembrane region" description="Helical" evidence="1">
    <location>
        <begin position="41"/>
        <end position="59"/>
    </location>
</feature>
<gene>
    <name evidence="3" type="ORF">SAMN04488047_1651</name>
</gene>
<reference evidence="3 4" key="1">
    <citation type="submission" date="2016-10" db="EMBL/GenBank/DDBJ databases">
        <authorList>
            <person name="de Groot N.N."/>
        </authorList>
    </citation>
    <scope>NUCLEOTIDE SEQUENCE [LARGE SCALE GENOMIC DNA]</scope>
    <source>
        <strain evidence="3 4">DSM 19547</strain>
    </source>
</reference>
<dbReference type="SUPFAM" id="SSF81324">
    <property type="entry name" value="Voltage-gated potassium channels"/>
    <property type="match status" value="1"/>
</dbReference>
<dbReference type="Gene3D" id="1.10.287.70">
    <property type="match status" value="1"/>
</dbReference>
<feature type="non-terminal residue" evidence="3">
    <location>
        <position position="1"/>
    </location>
</feature>
<sequence length="68" mass="7544">KPDATLSWMDYFYFSLVNFTTLGRGDLAPDGHLRFITGMEAFHGFLLLTASGSFLLQVMSGKAPLSRQ</sequence>
<evidence type="ECO:0000313" key="4">
    <source>
        <dbReference type="Proteomes" id="UP000199356"/>
    </source>
</evidence>
<keyword evidence="1" id="KW-0472">Membrane</keyword>